<dbReference type="EMBL" id="MU001738">
    <property type="protein sequence ID" value="KAF2801215.1"/>
    <property type="molecule type" value="Genomic_DNA"/>
</dbReference>
<accession>A0A6A6XYW6</accession>
<organism evidence="2 3">
    <name type="scientific">Melanomma pulvis-pyrius CBS 109.77</name>
    <dbReference type="NCBI Taxonomy" id="1314802"/>
    <lineage>
        <taxon>Eukaryota</taxon>
        <taxon>Fungi</taxon>
        <taxon>Dikarya</taxon>
        <taxon>Ascomycota</taxon>
        <taxon>Pezizomycotina</taxon>
        <taxon>Dothideomycetes</taxon>
        <taxon>Pleosporomycetidae</taxon>
        <taxon>Pleosporales</taxon>
        <taxon>Melanommataceae</taxon>
        <taxon>Melanomma</taxon>
    </lineage>
</organism>
<keyword evidence="1" id="KW-0812">Transmembrane</keyword>
<evidence type="ECO:0000313" key="2">
    <source>
        <dbReference type="EMBL" id="KAF2801215.1"/>
    </source>
</evidence>
<keyword evidence="1" id="KW-0472">Membrane</keyword>
<dbReference type="AlphaFoldDB" id="A0A6A6XYW6"/>
<name>A0A6A6XYW6_9PLEO</name>
<proteinExistence type="predicted"/>
<keyword evidence="3" id="KW-1185">Reference proteome</keyword>
<gene>
    <name evidence="2" type="ORF">K505DRAFT_813</name>
</gene>
<reference evidence="2" key="1">
    <citation type="journal article" date="2020" name="Stud. Mycol.">
        <title>101 Dothideomycetes genomes: a test case for predicting lifestyles and emergence of pathogens.</title>
        <authorList>
            <person name="Haridas S."/>
            <person name="Albert R."/>
            <person name="Binder M."/>
            <person name="Bloem J."/>
            <person name="Labutti K."/>
            <person name="Salamov A."/>
            <person name="Andreopoulos B."/>
            <person name="Baker S."/>
            <person name="Barry K."/>
            <person name="Bills G."/>
            <person name="Bluhm B."/>
            <person name="Cannon C."/>
            <person name="Castanera R."/>
            <person name="Culley D."/>
            <person name="Daum C."/>
            <person name="Ezra D."/>
            <person name="Gonzalez J."/>
            <person name="Henrissat B."/>
            <person name="Kuo A."/>
            <person name="Liang C."/>
            <person name="Lipzen A."/>
            <person name="Lutzoni F."/>
            <person name="Magnuson J."/>
            <person name="Mondo S."/>
            <person name="Nolan M."/>
            <person name="Ohm R."/>
            <person name="Pangilinan J."/>
            <person name="Park H.-J."/>
            <person name="Ramirez L."/>
            <person name="Alfaro M."/>
            <person name="Sun H."/>
            <person name="Tritt A."/>
            <person name="Yoshinaga Y."/>
            <person name="Zwiers L.-H."/>
            <person name="Turgeon B."/>
            <person name="Goodwin S."/>
            <person name="Spatafora J."/>
            <person name="Crous P."/>
            <person name="Grigoriev I."/>
        </authorList>
    </citation>
    <scope>NUCLEOTIDE SEQUENCE</scope>
    <source>
        <strain evidence="2">CBS 109.77</strain>
    </source>
</reference>
<feature type="transmembrane region" description="Helical" evidence="1">
    <location>
        <begin position="80"/>
        <end position="104"/>
    </location>
</feature>
<protein>
    <submittedName>
        <fullName evidence="2">Uncharacterized protein</fullName>
    </submittedName>
</protein>
<dbReference type="Proteomes" id="UP000799757">
    <property type="component" value="Unassembled WGS sequence"/>
</dbReference>
<evidence type="ECO:0000313" key="3">
    <source>
        <dbReference type="Proteomes" id="UP000799757"/>
    </source>
</evidence>
<evidence type="ECO:0000256" key="1">
    <source>
        <dbReference type="SAM" id="Phobius"/>
    </source>
</evidence>
<sequence length="111" mass="12469">MSQKPPTIFHITRTFNIEMPEDDVLLPGIGPSEMQHGDFVLQPRRNGYNEPLYKPLTVAFVVRPMIKGLQAVGRGIRGTFVSCLSLMSKVTLAISIVIIMRIFLICSRHCI</sequence>
<keyword evidence="1" id="KW-1133">Transmembrane helix</keyword>